<evidence type="ECO:0000256" key="2">
    <source>
        <dbReference type="ARBA" id="ARBA00022741"/>
    </source>
</evidence>
<dbReference type="GO" id="GO:0000146">
    <property type="term" value="F:microfilament motor activity"/>
    <property type="evidence" value="ECO:0007669"/>
    <property type="project" value="TreeGrafter"/>
</dbReference>
<accession>G0NTU0</accession>
<evidence type="ECO:0000256" key="5">
    <source>
        <dbReference type="ARBA" id="ARBA00023123"/>
    </source>
</evidence>
<gene>
    <name evidence="13" type="ORF">CAEBREN_06716</name>
</gene>
<feature type="coiled-coil region" evidence="9">
    <location>
        <begin position="1305"/>
        <end position="1339"/>
    </location>
</feature>
<dbReference type="GO" id="GO:0016020">
    <property type="term" value="C:membrane"/>
    <property type="evidence" value="ECO:0007669"/>
    <property type="project" value="TreeGrafter"/>
</dbReference>
<keyword evidence="4 9" id="KW-0175">Coiled coil</keyword>
<dbReference type="SUPFAM" id="SSF52540">
    <property type="entry name" value="P-loop containing nucleoside triphosphate hydrolases"/>
    <property type="match status" value="3"/>
</dbReference>
<dbReference type="OMA" id="CESYSYL"/>
<evidence type="ECO:0000313" key="14">
    <source>
        <dbReference type="Proteomes" id="UP000008068"/>
    </source>
</evidence>
<keyword evidence="3 8" id="KW-0067">ATP-binding</keyword>
<evidence type="ECO:0000256" key="1">
    <source>
        <dbReference type="ARBA" id="ARBA00008314"/>
    </source>
</evidence>
<dbReference type="GO" id="GO:0051015">
    <property type="term" value="F:actin filament binding"/>
    <property type="evidence" value="ECO:0007669"/>
    <property type="project" value="TreeGrafter"/>
</dbReference>
<organism evidence="14">
    <name type="scientific">Caenorhabditis brenneri</name>
    <name type="common">Nematode worm</name>
    <dbReference type="NCBI Taxonomy" id="135651"/>
    <lineage>
        <taxon>Eukaryota</taxon>
        <taxon>Metazoa</taxon>
        <taxon>Ecdysozoa</taxon>
        <taxon>Nematoda</taxon>
        <taxon>Chromadorea</taxon>
        <taxon>Rhabditida</taxon>
        <taxon>Rhabditina</taxon>
        <taxon>Rhabditomorpha</taxon>
        <taxon>Rhabditoidea</taxon>
        <taxon>Rhabditidae</taxon>
        <taxon>Peloderinae</taxon>
        <taxon>Caenorhabditis</taxon>
    </lineage>
</organism>
<proteinExistence type="inferred from homology"/>
<dbReference type="Gene3D" id="1.20.120.720">
    <property type="entry name" value="Myosin VI head, motor domain, U50 subdomain"/>
    <property type="match status" value="1"/>
</dbReference>
<name>G0NTU0_CAEBE</name>
<evidence type="ECO:0000313" key="13">
    <source>
        <dbReference type="EMBL" id="EGT37630.1"/>
    </source>
</evidence>
<dbReference type="Gene3D" id="3.30.70.1590">
    <property type="match status" value="1"/>
</dbReference>
<dbReference type="SMART" id="SM00015">
    <property type="entry name" value="IQ"/>
    <property type="match status" value="6"/>
</dbReference>
<dbReference type="CDD" id="cd01380">
    <property type="entry name" value="MYSc_Myo5"/>
    <property type="match status" value="1"/>
</dbReference>
<dbReference type="PRINTS" id="PR00193">
    <property type="entry name" value="MYOSINHEAVY"/>
</dbReference>
<feature type="coiled-coil region" evidence="9">
    <location>
        <begin position="931"/>
        <end position="1010"/>
    </location>
</feature>
<dbReference type="InterPro" id="IPR002710">
    <property type="entry name" value="Dilute_dom"/>
</dbReference>
<dbReference type="InterPro" id="IPR001609">
    <property type="entry name" value="Myosin_head_motor_dom-like"/>
</dbReference>
<evidence type="ECO:0000256" key="9">
    <source>
        <dbReference type="SAM" id="Coils"/>
    </source>
</evidence>
<evidence type="ECO:0000256" key="7">
    <source>
        <dbReference type="ARBA" id="ARBA00023203"/>
    </source>
</evidence>
<keyword evidence="5 8" id="KW-0518">Myosin</keyword>
<evidence type="ECO:0000256" key="3">
    <source>
        <dbReference type="ARBA" id="ARBA00022840"/>
    </source>
</evidence>
<dbReference type="GO" id="GO:0005737">
    <property type="term" value="C:cytoplasm"/>
    <property type="evidence" value="ECO:0007669"/>
    <property type="project" value="TreeGrafter"/>
</dbReference>
<evidence type="ECO:0000259" key="12">
    <source>
        <dbReference type="PROSITE" id="PS51456"/>
    </source>
</evidence>
<dbReference type="InterPro" id="IPR036961">
    <property type="entry name" value="Kinesin_motor_dom_sf"/>
</dbReference>
<dbReference type="GO" id="GO:0005524">
    <property type="term" value="F:ATP binding"/>
    <property type="evidence" value="ECO:0007669"/>
    <property type="project" value="UniProtKB-UniRule"/>
</dbReference>
<evidence type="ECO:0000256" key="8">
    <source>
        <dbReference type="PROSITE-ProRule" id="PRU00782"/>
    </source>
</evidence>
<dbReference type="PROSITE" id="PS51456">
    <property type="entry name" value="MYOSIN_MOTOR"/>
    <property type="match status" value="1"/>
</dbReference>
<protein>
    <submittedName>
        <fullName evidence="13">Uncharacterized protein</fullName>
    </submittedName>
</protein>
<dbReference type="Pfam" id="PF00063">
    <property type="entry name" value="Myosin_head"/>
    <property type="match status" value="1"/>
</dbReference>
<dbReference type="Gene3D" id="1.20.5.190">
    <property type="match status" value="3"/>
</dbReference>
<evidence type="ECO:0000256" key="6">
    <source>
        <dbReference type="ARBA" id="ARBA00023175"/>
    </source>
</evidence>
<dbReference type="FunFam" id="1.10.10.820:FF:000001">
    <property type="entry name" value="Myosin heavy chain"/>
    <property type="match status" value="1"/>
</dbReference>
<evidence type="ECO:0000256" key="4">
    <source>
        <dbReference type="ARBA" id="ARBA00023054"/>
    </source>
</evidence>
<dbReference type="CDD" id="cd23767">
    <property type="entry name" value="IQCD"/>
    <property type="match status" value="2"/>
</dbReference>
<keyword evidence="2 8" id="KW-0547">Nucleotide-binding</keyword>
<feature type="domain" description="Dilute" evidence="11">
    <location>
        <begin position="1532"/>
        <end position="1808"/>
    </location>
</feature>
<dbReference type="OrthoDB" id="6108017at2759"/>
<evidence type="ECO:0000259" key="11">
    <source>
        <dbReference type="PROSITE" id="PS51126"/>
    </source>
</evidence>
<keyword evidence="7 8" id="KW-0009">Actin-binding</keyword>
<dbReference type="CDD" id="cd15470">
    <property type="entry name" value="Myo5_CBD"/>
    <property type="match status" value="1"/>
</dbReference>
<dbReference type="SMART" id="SM01132">
    <property type="entry name" value="DIL"/>
    <property type="match status" value="1"/>
</dbReference>
<feature type="region of interest" description="Actin-binding" evidence="8">
    <location>
        <begin position="651"/>
        <end position="673"/>
    </location>
</feature>
<feature type="region of interest" description="Disordered" evidence="10">
    <location>
        <begin position="1260"/>
        <end position="1293"/>
    </location>
</feature>
<dbReference type="Pfam" id="PF01843">
    <property type="entry name" value="DIL"/>
    <property type="match status" value="1"/>
</dbReference>
<dbReference type="PROSITE" id="PS51126">
    <property type="entry name" value="DILUTE"/>
    <property type="match status" value="1"/>
</dbReference>
<dbReference type="Proteomes" id="UP000008068">
    <property type="component" value="Unassembled WGS sequence"/>
</dbReference>
<dbReference type="InParanoid" id="G0NTU0"/>
<dbReference type="EMBL" id="GL379946">
    <property type="protein sequence ID" value="EGT37630.1"/>
    <property type="molecule type" value="Genomic_DNA"/>
</dbReference>
<reference evidence="14" key="1">
    <citation type="submission" date="2011-07" db="EMBL/GenBank/DDBJ databases">
        <authorList>
            <consortium name="Caenorhabditis brenneri Sequencing and Analysis Consortium"/>
            <person name="Wilson R.K."/>
        </authorList>
    </citation>
    <scope>NUCLEOTIDE SEQUENCE [LARGE SCALE GENOMIC DNA]</scope>
    <source>
        <strain evidence="14">PB2801</strain>
    </source>
</reference>
<dbReference type="eggNOG" id="KOG0160">
    <property type="taxonomic scope" value="Eukaryota"/>
</dbReference>
<dbReference type="InterPro" id="IPR027417">
    <property type="entry name" value="P-loop_NTPase"/>
</dbReference>
<dbReference type="HOGENOM" id="CLU_000192_9_1_1"/>
<dbReference type="STRING" id="135651.G0NTU0"/>
<dbReference type="InterPro" id="IPR036103">
    <property type="entry name" value="MYSc_Myo5"/>
</dbReference>
<dbReference type="FunCoup" id="G0NTU0">
    <property type="interactions" value="2201"/>
</dbReference>
<dbReference type="Gene3D" id="1.10.10.820">
    <property type="match status" value="1"/>
</dbReference>
<sequence>MDGGATLGRGHVFPVQNYKKGARIWHRHPQLVWIGGVLEEDISFQTRRVRIRLEDDTTDEYDITSLEQLPFLRNPAFLVGKDDLTLLSYLHEPAVLHNLQVRFVNSNSIYTYCGIVLVAINPYADCSHIYREEIIQVYQGAGKSAREMDPHIFAVAEEAHFDMGAFGKSQSIIVSGESGAGKTVSAKFVMRYLASVAASKTKREGTTTIEARVLASNPIMESIGNAKTIRNDNSSRFGKFIQINFCERGKRIVGAEMKTYLLEKSRLVFQAPGERNYHIFYQLCAARNHSVLKDLHLGPCESYSYLTQGGDSRIPGVDDKADFDELLKALQLLGFDEKQISDVFRLLAGLLLLGNVHFENGESSSAVSSGSDSEIARLCSEMWQISESDLRVWLTRREIRAVNEVVTKPLTKNEAVRSRDALTKMLYAHLFGWLVDKINEALNEKESNEGTNCRKRPDRFIGVLDIYGFETFDINSFEQFSINYANEKLQQQFNQHVFKLEQEEYIREEIEWVRVDFHDNQPAIDLIEGPVGMINLLDEQCKRLNGSDADWLSQLRNSTELKKNPQLAFPRVRSNDFIVRHFAADVTYSTDGFVEKNRDAVGEQLLDVVVASKLQFLRTVIGPAVVATPAGSTPGKRTTKRTVASQFRESLKDLMQVLCSTRPHYVRCIKPNDSKISFDFEPKRAIQQLRACGVLETVRISAAGFPSRYPYDEFARRYRVLYNKQAALWRDKPKQFAELACQQCLEEGKYAVGKTKIFLRTGQVAVLERVRLDTLAAAATIIQKTWKGFVARRKYETMRKSLLIVQASLRAFLAFRRIKYLQMHRAVITMQSAVRGFLERRKYEKIRKAVIGIQAAFKAQRVRRHVEKLRYEKSAITIQSAWRGYSVRREQIAKRKKVVMVQCAVRKWLAKRRLRELKIEARSVGHLQKLNTGLENKIIELQIRLDIANARTKEETEKLTVTNKDLEKTKAELAMMEAERLTLLEARHRVEVLQEEVERLETECDLKEAQRGGMETKVVDLQSRLDQMQSESGQKIAELTERLEKTNAAQVSWETERQKMEAELSSERAARHALDAEVTAMREQLMKNVDLFESSSFQKKPSPKKIREEESCSRTTSNLSQLTGSFTVENLNGSPPAASSRGSPEALLDNMALTFEQLRMINDLRQRNEHCQRETERMKAILEASTLIDTLDKKTSLKAFESIRVTELEGAYNRLKNDMERVVSGQNGATHSVFERIMEENERLRDEAVELRSMLSSHFERQSVAGSSGYRRSPRPDSGHCSGADSEDGSSGADLEEDLCIERQCRHLKNLAENLTRMLTNQNLEIERLQQQLRFSESQSSFKVRLMMLEFDEVGTSTPQPSLQSRMASAASSDYYCMTFDEPEEMDDVTLSSSATSKRPSDCSLDEAVRGAHKQTQLLAQQNMDLNDKLTRQSEELAEARAQLRGYSGPLGLENTSDEEIIRLEAFEKGSVTHSGFLEVYNVPEFARIIICELKPSLARLLTKNLPAYLLLAAFRSHDEKRDETALTGLFSSVHLVLKDTISRSHDLDLLSLWLVNLWRLFNLLRQYSGEDKQPEWHVANTETQNSYRFKAYDVAPIRDQLKLRIEECYSSLMKKAIEHVFCPKIVPGILQHESSSDLMTAGQDRRDRNSGNVESQRKSLDDLLQFMDIVHTKLKTYGGDDVVVKQVIGQMANWMCCLALNHMMFRRELCNFEKAIQIKHNVTEIQNWLNAKGLPECRDHLEPLVQACHLLQSRKDASNLDTLCGEMTSRLKPRQVVAILQHYDPSDEMEDGLSPEFLVQIQKKLNERAIANGNPIEDKDALIMIGTYLPPFNTQPFSYSDFPLETLSLPSCLHMQSVCRLV</sequence>
<feature type="coiled-coil region" evidence="9">
    <location>
        <begin position="1036"/>
        <end position="1077"/>
    </location>
</feature>
<dbReference type="SMART" id="SM00242">
    <property type="entry name" value="MYSc"/>
    <property type="match status" value="1"/>
</dbReference>
<evidence type="ECO:0000256" key="10">
    <source>
        <dbReference type="SAM" id="MobiDB-lite"/>
    </source>
</evidence>
<dbReference type="PROSITE" id="PS50096">
    <property type="entry name" value="IQ"/>
    <property type="match status" value="5"/>
</dbReference>
<feature type="binding site" evidence="8">
    <location>
        <begin position="176"/>
        <end position="183"/>
    </location>
    <ligand>
        <name>ATP</name>
        <dbReference type="ChEBI" id="CHEBI:30616"/>
    </ligand>
</feature>
<keyword evidence="6 8" id="KW-0505">Motor protein</keyword>
<dbReference type="GO" id="GO:0016459">
    <property type="term" value="C:myosin complex"/>
    <property type="evidence" value="ECO:0007669"/>
    <property type="project" value="UniProtKB-KW"/>
</dbReference>
<feature type="domain" description="Myosin motor" evidence="12">
    <location>
        <begin position="79"/>
        <end position="772"/>
    </location>
</feature>
<dbReference type="Pfam" id="PF00612">
    <property type="entry name" value="IQ"/>
    <property type="match status" value="4"/>
</dbReference>
<keyword evidence="14" id="KW-1185">Reference proteome</keyword>
<comment type="similarity">
    <text evidence="1 8">Belongs to the TRAFAC class myosin-kinesin ATPase superfamily. Myosin family.</text>
</comment>
<dbReference type="GO" id="GO:0007015">
    <property type="term" value="P:actin filament organization"/>
    <property type="evidence" value="ECO:0007669"/>
    <property type="project" value="TreeGrafter"/>
</dbReference>
<dbReference type="Gene3D" id="1.20.58.530">
    <property type="match status" value="1"/>
</dbReference>
<dbReference type="PANTHER" id="PTHR13140:SF706">
    <property type="entry name" value="DILUTE CLASS UNCONVENTIONAL MYOSIN, ISOFORM C"/>
    <property type="match status" value="1"/>
</dbReference>
<dbReference type="InterPro" id="IPR000048">
    <property type="entry name" value="IQ_motif_EF-hand-BS"/>
</dbReference>
<dbReference type="PANTHER" id="PTHR13140">
    <property type="entry name" value="MYOSIN"/>
    <property type="match status" value="1"/>
</dbReference>
<dbReference type="Gene3D" id="3.40.850.10">
    <property type="entry name" value="Kinesin motor domain"/>
    <property type="match status" value="1"/>
</dbReference>